<gene>
    <name evidence="1" type="ORF">HNQ72_004430</name>
</gene>
<sequence>MMSFGVPYTKGQLDYSHVSVNHERYWTLLFYLLAKSSLQIG</sequence>
<reference evidence="1 2" key="1">
    <citation type="submission" date="2020-08" db="EMBL/GenBank/DDBJ databases">
        <title>Genomic Encyclopedia of Type Strains, Phase IV (KMG-IV): sequencing the most valuable type-strain genomes for metagenomic binning, comparative biology and taxonomic classification.</title>
        <authorList>
            <person name="Goeker M."/>
        </authorList>
    </citation>
    <scope>NUCLEOTIDE SEQUENCE [LARGE SCALE GENOMIC DNA]</scope>
    <source>
        <strain evidence="1 2">DSM 100734</strain>
    </source>
</reference>
<organism evidence="1 2">
    <name type="scientific">Rhizobium wenxiniae</name>
    <dbReference type="NCBI Taxonomy" id="1737357"/>
    <lineage>
        <taxon>Bacteria</taxon>
        <taxon>Pseudomonadati</taxon>
        <taxon>Pseudomonadota</taxon>
        <taxon>Alphaproteobacteria</taxon>
        <taxon>Hyphomicrobiales</taxon>
        <taxon>Rhizobiaceae</taxon>
        <taxon>Rhizobium/Agrobacterium group</taxon>
        <taxon>Rhizobium</taxon>
    </lineage>
</organism>
<evidence type="ECO:0000313" key="1">
    <source>
        <dbReference type="EMBL" id="MBB6164585.1"/>
    </source>
</evidence>
<name>A0A7W9Y9R2_9HYPH</name>
<keyword evidence="2" id="KW-1185">Reference proteome</keyword>
<accession>A0A7W9Y9R2</accession>
<evidence type="ECO:0000313" key="2">
    <source>
        <dbReference type="Proteomes" id="UP000547879"/>
    </source>
</evidence>
<dbReference type="EMBL" id="JACHEG010000006">
    <property type="protein sequence ID" value="MBB6164585.1"/>
    <property type="molecule type" value="Genomic_DNA"/>
</dbReference>
<comment type="caution">
    <text evidence="1">The sequence shown here is derived from an EMBL/GenBank/DDBJ whole genome shotgun (WGS) entry which is preliminary data.</text>
</comment>
<dbReference type="AlphaFoldDB" id="A0A7W9Y9R2"/>
<proteinExistence type="predicted"/>
<dbReference type="Proteomes" id="UP000547879">
    <property type="component" value="Unassembled WGS sequence"/>
</dbReference>
<protein>
    <submittedName>
        <fullName evidence="1">Uncharacterized protein</fullName>
    </submittedName>
</protein>